<feature type="domain" description="Anthranilate synthase component I N-terminal" evidence="4">
    <location>
        <begin position="3"/>
        <end position="105"/>
    </location>
</feature>
<dbReference type="EMBL" id="FXTP01000015">
    <property type="protein sequence ID" value="SMO91126.1"/>
    <property type="molecule type" value="Genomic_DNA"/>
</dbReference>
<sequence>MRSEGPVIFLDSQMQGHPASSKSYIAARPKRWIKSIDDGIEIYEGDQVRQEKGNPWGLLSRFWQKSWLFGYLGYDLKNHLEKLSSKNKAEVDVPDLYFMEPELILELEEDGEAKTIKGKVPEIKSSENISGEFHIKLETQISEHEYKAKIKRAQQDITEGEYYEINLSHPLVFEVTGDSLDLYQAMKQVGPVPFGAFLQLDDVSVCCASPERFLARKGQRVWSQPIKGTASRAGHSASDPAIETLLNSEKERAENLMIVDLVRNDLGRVALKNSVQVSDLFEIQTFETVHQMVSTVECTVSQQANSFDVIKACFPMGSMTGAPKIAAMKAIEELESYRRGIYSGAIGYIQPNGDFDFNVVIRSAIREGRKLVYPTGGAITSDSDPEAEWEETLVKAQALTRILNNMESAE</sequence>
<dbReference type="InterPro" id="IPR005801">
    <property type="entry name" value="ADC_synthase"/>
</dbReference>
<accession>A0A521F4X6</accession>
<dbReference type="Pfam" id="PF04715">
    <property type="entry name" value="Anth_synt_I_N"/>
    <property type="match status" value="1"/>
</dbReference>
<dbReference type="AlphaFoldDB" id="A0A521F4X6"/>
<feature type="domain" description="Chorismate-utilising enzyme C-terminal" evidence="3">
    <location>
        <begin position="143"/>
        <end position="395"/>
    </location>
</feature>
<evidence type="ECO:0000313" key="6">
    <source>
        <dbReference type="Proteomes" id="UP000317557"/>
    </source>
</evidence>
<dbReference type="GO" id="GO:0000162">
    <property type="term" value="P:L-tryptophan biosynthetic process"/>
    <property type="evidence" value="ECO:0007669"/>
    <property type="project" value="TreeGrafter"/>
</dbReference>
<gene>
    <name evidence="5" type="ORF">SAMN06265219_11538</name>
</gene>
<evidence type="ECO:0000259" key="4">
    <source>
        <dbReference type="Pfam" id="PF04715"/>
    </source>
</evidence>
<dbReference type="NCBIfam" id="TIGR00553">
    <property type="entry name" value="pabB"/>
    <property type="match status" value="1"/>
</dbReference>
<dbReference type="InterPro" id="IPR015890">
    <property type="entry name" value="Chorismate_C"/>
</dbReference>
<dbReference type="Proteomes" id="UP000317557">
    <property type="component" value="Unassembled WGS sequence"/>
</dbReference>
<dbReference type="InterPro" id="IPR019999">
    <property type="entry name" value="Anth_synth_I-like"/>
</dbReference>
<dbReference type="Pfam" id="PF00425">
    <property type="entry name" value="Chorismate_bind"/>
    <property type="match status" value="1"/>
</dbReference>
<dbReference type="GO" id="GO:0046820">
    <property type="term" value="F:4-amino-4-deoxychorismate synthase activity"/>
    <property type="evidence" value="ECO:0007669"/>
    <property type="project" value="UniProtKB-EC"/>
</dbReference>
<organism evidence="5 6">
    <name type="scientific">Gracilimonas mengyeensis</name>
    <dbReference type="NCBI Taxonomy" id="1302730"/>
    <lineage>
        <taxon>Bacteria</taxon>
        <taxon>Pseudomonadati</taxon>
        <taxon>Balneolota</taxon>
        <taxon>Balneolia</taxon>
        <taxon>Balneolales</taxon>
        <taxon>Balneolaceae</taxon>
        <taxon>Gracilimonas</taxon>
    </lineage>
</organism>
<evidence type="ECO:0000259" key="3">
    <source>
        <dbReference type="Pfam" id="PF00425"/>
    </source>
</evidence>
<name>A0A521F4X6_9BACT</name>
<evidence type="ECO:0000256" key="1">
    <source>
        <dbReference type="ARBA" id="ARBA00013139"/>
    </source>
</evidence>
<dbReference type="PANTHER" id="PTHR11236:SF50">
    <property type="entry name" value="AMINODEOXYCHORISMATE SYNTHASE COMPONENT 1"/>
    <property type="match status" value="1"/>
</dbReference>
<protein>
    <recommendedName>
        <fullName evidence="1">aminodeoxychorismate synthase</fullName>
        <ecNumber evidence="1">2.6.1.85</ecNumber>
    </recommendedName>
</protein>
<dbReference type="InterPro" id="IPR006805">
    <property type="entry name" value="Anth_synth_I_N"/>
</dbReference>
<evidence type="ECO:0000313" key="5">
    <source>
        <dbReference type="EMBL" id="SMO91126.1"/>
    </source>
</evidence>
<dbReference type="Gene3D" id="3.60.120.10">
    <property type="entry name" value="Anthranilate synthase"/>
    <property type="match status" value="1"/>
</dbReference>
<dbReference type="GO" id="GO:0009396">
    <property type="term" value="P:folic acid-containing compound biosynthetic process"/>
    <property type="evidence" value="ECO:0007669"/>
    <property type="project" value="InterPro"/>
</dbReference>
<dbReference type="InterPro" id="IPR005802">
    <property type="entry name" value="ADC_synth_comp_1"/>
</dbReference>
<dbReference type="EC" id="2.6.1.85" evidence="1"/>
<evidence type="ECO:0000256" key="2">
    <source>
        <dbReference type="ARBA" id="ARBA00022679"/>
    </source>
</evidence>
<dbReference type="PRINTS" id="PR00095">
    <property type="entry name" value="ANTSNTHASEI"/>
</dbReference>
<dbReference type="SUPFAM" id="SSF56322">
    <property type="entry name" value="ADC synthase"/>
    <property type="match status" value="1"/>
</dbReference>
<keyword evidence="6" id="KW-1185">Reference proteome</keyword>
<dbReference type="PANTHER" id="PTHR11236">
    <property type="entry name" value="AMINOBENZOATE/ANTHRANILATE SYNTHASE"/>
    <property type="match status" value="1"/>
</dbReference>
<keyword evidence="2" id="KW-0808">Transferase</keyword>
<proteinExistence type="predicted"/>
<reference evidence="5 6" key="1">
    <citation type="submission" date="2017-05" db="EMBL/GenBank/DDBJ databases">
        <authorList>
            <person name="Varghese N."/>
            <person name="Submissions S."/>
        </authorList>
    </citation>
    <scope>NUCLEOTIDE SEQUENCE [LARGE SCALE GENOMIC DNA]</scope>
    <source>
        <strain evidence="5 6">DSM 21985</strain>
    </source>
</reference>